<accession>A0ABQ2JSD2</accession>
<organism evidence="3 4">
    <name type="scientific">Novosphingobium indicum</name>
    <dbReference type="NCBI Taxonomy" id="462949"/>
    <lineage>
        <taxon>Bacteria</taxon>
        <taxon>Pseudomonadati</taxon>
        <taxon>Pseudomonadota</taxon>
        <taxon>Alphaproteobacteria</taxon>
        <taxon>Sphingomonadales</taxon>
        <taxon>Sphingomonadaceae</taxon>
        <taxon>Novosphingobium</taxon>
    </lineage>
</organism>
<keyword evidence="4" id="KW-1185">Reference proteome</keyword>
<dbReference type="Proteomes" id="UP000605099">
    <property type="component" value="Unassembled WGS sequence"/>
</dbReference>
<comment type="caution">
    <text evidence="3">The sequence shown here is derived from an EMBL/GenBank/DDBJ whole genome shotgun (WGS) entry which is preliminary data.</text>
</comment>
<dbReference type="PANTHER" id="PTHR43433:SF3">
    <property type="entry name" value="NON-HEME CHLOROPEROXIDASE"/>
    <property type="match status" value="1"/>
</dbReference>
<dbReference type="SUPFAM" id="SSF53474">
    <property type="entry name" value="alpha/beta-Hydrolases"/>
    <property type="match status" value="1"/>
</dbReference>
<dbReference type="InterPro" id="IPR000073">
    <property type="entry name" value="AB_hydrolase_1"/>
</dbReference>
<evidence type="ECO:0000259" key="2">
    <source>
        <dbReference type="Pfam" id="PF00561"/>
    </source>
</evidence>
<evidence type="ECO:0000256" key="1">
    <source>
        <dbReference type="ARBA" id="ARBA00038128"/>
    </source>
</evidence>
<dbReference type="PRINTS" id="PR00111">
    <property type="entry name" value="ABHYDROLASE"/>
</dbReference>
<dbReference type="InterPro" id="IPR000639">
    <property type="entry name" value="Epox_hydrolase-like"/>
</dbReference>
<protein>
    <submittedName>
        <fullName evidence="3">Non-heme chloroperoxidase</fullName>
    </submittedName>
</protein>
<dbReference type="PANTHER" id="PTHR43433">
    <property type="entry name" value="HYDROLASE, ALPHA/BETA FOLD FAMILY PROTEIN"/>
    <property type="match status" value="1"/>
</dbReference>
<reference evidence="4" key="1">
    <citation type="journal article" date="2019" name="Int. J. Syst. Evol. Microbiol.">
        <title>The Global Catalogue of Microorganisms (GCM) 10K type strain sequencing project: providing services to taxonomists for standard genome sequencing and annotation.</title>
        <authorList>
            <consortium name="The Broad Institute Genomics Platform"/>
            <consortium name="The Broad Institute Genome Sequencing Center for Infectious Disease"/>
            <person name="Wu L."/>
            <person name="Ma J."/>
        </authorList>
    </citation>
    <scope>NUCLEOTIDE SEQUENCE [LARGE SCALE GENOMIC DNA]</scope>
    <source>
        <strain evidence="4">CGMCC 1.6784</strain>
    </source>
</reference>
<dbReference type="InterPro" id="IPR029058">
    <property type="entry name" value="AB_hydrolase_fold"/>
</dbReference>
<dbReference type="Pfam" id="PF00561">
    <property type="entry name" value="Abhydrolase_1"/>
    <property type="match status" value="1"/>
</dbReference>
<evidence type="ECO:0000313" key="3">
    <source>
        <dbReference type="EMBL" id="GGN54106.1"/>
    </source>
</evidence>
<feature type="domain" description="AB hydrolase-1" evidence="2">
    <location>
        <begin position="103"/>
        <end position="336"/>
    </location>
</feature>
<gene>
    <name evidence="3" type="primary">cpo1</name>
    <name evidence="3" type="ORF">GCM10011349_29430</name>
</gene>
<proteinExistence type="inferred from homology"/>
<dbReference type="EMBL" id="BMLK01000013">
    <property type="protein sequence ID" value="GGN54106.1"/>
    <property type="molecule type" value="Genomic_DNA"/>
</dbReference>
<dbReference type="Gene3D" id="3.40.50.1820">
    <property type="entry name" value="alpha/beta hydrolase"/>
    <property type="match status" value="1"/>
</dbReference>
<comment type="similarity">
    <text evidence="1">Belongs to the AB hydrolase superfamily. Bacterial non-heme haloperoxidase / perhydrolase family.</text>
</comment>
<sequence length="355" mass="38562">MVEKSLRFLIPEQATPFGLEPSWSWRSAEDHSMPLLKNFVIDRRSLVAFSGAAAVVGGIGWPAMSLGAVPFTSNLGAHQMNFITANDGTQIFYKDWGPRDAQPIVFHHGWPLTADEWDNQLLYFLSQGYRVIAHDRRGHGRSAQTDTGNEMDTYAADVTTLVSTLGLRNAVHVGHSTGGGEAAHYAARAKSGALAKLVLVGAVPPVMIRKASNPGGLPIEVFDGFRKALAEDRSQFYLDIASGPFYGFNRDGAKVSQGLIQNWWRQGMVGSAKAHYDCIKAFSETDFTDDLKAIQAPTLVMHGTDDQVVPFADSAPLSANLLKNGTLKAYEGYPHGMAATHADVINNDILAFIRS</sequence>
<dbReference type="PRINTS" id="PR00412">
    <property type="entry name" value="EPOXHYDRLASE"/>
</dbReference>
<dbReference type="InterPro" id="IPR050471">
    <property type="entry name" value="AB_hydrolase"/>
</dbReference>
<evidence type="ECO:0000313" key="4">
    <source>
        <dbReference type="Proteomes" id="UP000605099"/>
    </source>
</evidence>
<name>A0ABQ2JSD2_9SPHN</name>